<gene>
    <name evidence="1" type="ORF">I6U48_28315</name>
</gene>
<name>A0A949TUM1_9CLOT</name>
<dbReference type="EMBL" id="JAEEGC010000208">
    <property type="protein sequence ID" value="MBV7276782.1"/>
    <property type="molecule type" value="Genomic_DNA"/>
</dbReference>
<reference evidence="1" key="1">
    <citation type="submission" date="2020-12" db="EMBL/GenBank/DDBJ databases">
        <title>Clostridium thailandense sp. nov., a novel acetogenic bacterium isolated from peat land soil in Thailand.</title>
        <authorList>
            <person name="Chaikitkaew S."/>
            <person name="Birkeland N.K."/>
        </authorList>
    </citation>
    <scope>NUCLEOTIDE SEQUENCE</scope>
    <source>
        <strain evidence="1">PL3</strain>
    </source>
</reference>
<dbReference type="AlphaFoldDB" id="A0A949TUM1"/>
<sequence length="150" mass="17693">MRLICKYCIKEYQTLNSGPLISNFIYQLCREIDIVVPSVRGILSVEVEGYKRQFAHCFNIYNSNIIDATIYQHALVNKSIENIFPLFVAGVVPENIEYIIYEEIKLDSQIKFKREYLKKVLDEVSLYKDIPIDKFNIVEDSKKKSLFYYK</sequence>
<dbReference type="Proteomes" id="UP000694308">
    <property type="component" value="Unassembled WGS sequence"/>
</dbReference>
<evidence type="ECO:0000313" key="2">
    <source>
        <dbReference type="Proteomes" id="UP000694308"/>
    </source>
</evidence>
<evidence type="ECO:0000313" key="1">
    <source>
        <dbReference type="EMBL" id="MBV7276782.1"/>
    </source>
</evidence>
<comment type="caution">
    <text evidence="1">The sequence shown here is derived from an EMBL/GenBank/DDBJ whole genome shotgun (WGS) entry which is preliminary data.</text>
</comment>
<protein>
    <submittedName>
        <fullName evidence="1">Uncharacterized protein</fullName>
    </submittedName>
</protein>
<accession>A0A949TUM1</accession>
<organism evidence="1 2">
    <name type="scientific">Clostridium thailandense</name>
    <dbReference type="NCBI Taxonomy" id="2794346"/>
    <lineage>
        <taxon>Bacteria</taxon>
        <taxon>Bacillati</taxon>
        <taxon>Bacillota</taxon>
        <taxon>Clostridia</taxon>
        <taxon>Eubacteriales</taxon>
        <taxon>Clostridiaceae</taxon>
        <taxon>Clostridium</taxon>
    </lineage>
</organism>
<proteinExistence type="predicted"/>
<keyword evidence="2" id="KW-1185">Reference proteome</keyword>